<dbReference type="GO" id="GO:0032259">
    <property type="term" value="P:methylation"/>
    <property type="evidence" value="ECO:0007669"/>
    <property type="project" value="UniProtKB-KW"/>
</dbReference>
<evidence type="ECO:0000256" key="1">
    <source>
        <dbReference type="SAM" id="SignalP"/>
    </source>
</evidence>
<comment type="caution">
    <text evidence="2">The sequence shown here is derived from an EMBL/GenBank/DDBJ whole genome shotgun (WGS) entry which is preliminary data.</text>
</comment>
<dbReference type="SUPFAM" id="SSF53335">
    <property type="entry name" value="S-adenosyl-L-methionine-dependent methyltransferases"/>
    <property type="match status" value="1"/>
</dbReference>
<dbReference type="AlphaFoldDB" id="A0AAW9RBL2"/>
<evidence type="ECO:0000313" key="3">
    <source>
        <dbReference type="Proteomes" id="UP001359886"/>
    </source>
</evidence>
<sequence>MRKPIRIVCLLGAVVFYGSAAAGDLSVAARVEQAMFGDHRSEANQARNRYRHPVGTLEFLGLKDGMKVLEIWPGGGWYSEVLAPVLRHHGQFVVASWDPDVEGQPDYRYQLHDALLEKFAAAPELYDQVVVTPWSPPESPSLGAADSFDLVLTFRNTHGWVSEGLADDVFAEFARVLKPGGVLGVVQHRAAPGADPAMSAENGYVPEQTVIDLARAAGLYLEARSDVNANPADDHDHPEGVWSLPPGLAVCAPESDAGARAKCEAEYRAIGESDRMTLRFRKPVG</sequence>
<dbReference type="RefSeq" id="WP_354694016.1">
    <property type="nucleotide sequence ID" value="NZ_JAZHOG010000002.1"/>
</dbReference>
<evidence type="ECO:0000313" key="2">
    <source>
        <dbReference type="EMBL" id="MEJ8566694.1"/>
    </source>
</evidence>
<keyword evidence="1" id="KW-0732">Signal</keyword>
<keyword evidence="2" id="KW-0808">Transferase</keyword>
<keyword evidence="3" id="KW-1185">Reference proteome</keyword>
<organism evidence="2 3">
    <name type="scientific">Elongatibacter sediminis</name>
    <dbReference type="NCBI Taxonomy" id="3119006"/>
    <lineage>
        <taxon>Bacteria</taxon>
        <taxon>Pseudomonadati</taxon>
        <taxon>Pseudomonadota</taxon>
        <taxon>Gammaproteobacteria</taxon>
        <taxon>Chromatiales</taxon>
        <taxon>Wenzhouxiangellaceae</taxon>
        <taxon>Elongatibacter</taxon>
    </lineage>
</organism>
<dbReference type="Proteomes" id="UP001359886">
    <property type="component" value="Unassembled WGS sequence"/>
</dbReference>
<dbReference type="Gene3D" id="3.40.50.150">
    <property type="entry name" value="Vaccinia Virus protein VP39"/>
    <property type="match status" value="1"/>
</dbReference>
<dbReference type="InterPro" id="IPR016980">
    <property type="entry name" value="S-AdoMet-dep_MeTrfase_Alr7345"/>
</dbReference>
<gene>
    <name evidence="2" type="ORF">V3330_03550</name>
</gene>
<feature type="signal peptide" evidence="1">
    <location>
        <begin position="1"/>
        <end position="22"/>
    </location>
</feature>
<name>A0AAW9RBL2_9GAMM</name>
<dbReference type="GO" id="GO:0008168">
    <property type="term" value="F:methyltransferase activity"/>
    <property type="evidence" value="ECO:0007669"/>
    <property type="project" value="UniProtKB-KW"/>
</dbReference>
<keyword evidence="2" id="KW-0489">Methyltransferase</keyword>
<proteinExistence type="predicted"/>
<reference evidence="2 3" key="1">
    <citation type="submission" date="2024-02" db="EMBL/GenBank/DDBJ databases">
        <title>A novel Wenzhouxiangellaceae bacterium, isolated from coastal sediments.</title>
        <authorList>
            <person name="Du Z.-J."/>
            <person name="Ye Y.-Q."/>
            <person name="Zhang X.-Y."/>
        </authorList>
    </citation>
    <scope>NUCLEOTIDE SEQUENCE [LARGE SCALE GENOMIC DNA]</scope>
    <source>
        <strain evidence="2 3">CH-27</strain>
    </source>
</reference>
<protein>
    <submittedName>
        <fullName evidence="2">Methyltransferase</fullName>
    </submittedName>
</protein>
<accession>A0AAW9RBL2</accession>
<feature type="chain" id="PRO_5043420987" evidence="1">
    <location>
        <begin position="23"/>
        <end position="285"/>
    </location>
</feature>
<dbReference type="EMBL" id="JAZHOG010000002">
    <property type="protein sequence ID" value="MEJ8566694.1"/>
    <property type="molecule type" value="Genomic_DNA"/>
</dbReference>
<dbReference type="InterPro" id="IPR029063">
    <property type="entry name" value="SAM-dependent_MTases_sf"/>
</dbReference>
<dbReference type="PIRSF" id="PIRSF031679">
    <property type="entry name" value="Mtase_Alr7345_prd"/>
    <property type="match status" value="1"/>
</dbReference>